<evidence type="ECO:0000313" key="3">
    <source>
        <dbReference type="Proteomes" id="UP000078200"/>
    </source>
</evidence>
<keyword evidence="1" id="KW-0472">Membrane</keyword>
<keyword evidence="1" id="KW-0812">Transmembrane</keyword>
<feature type="transmembrane region" description="Helical" evidence="1">
    <location>
        <begin position="76"/>
        <end position="95"/>
    </location>
</feature>
<evidence type="ECO:0000256" key="1">
    <source>
        <dbReference type="SAM" id="Phobius"/>
    </source>
</evidence>
<dbReference type="EnsemblMetazoa" id="GAUT031022-RA">
    <property type="protein sequence ID" value="GAUT031022-PA"/>
    <property type="gene ID" value="GAUT031022"/>
</dbReference>
<dbReference type="Proteomes" id="UP000078200">
    <property type="component" value="Unassembled WGS sequence"/>
</dbReference>
<reference evidence="2" key="1">
    <citation type="submission" date="2020-05" db="UniProtKB">
        <authorList>
            <consortium name="EnsemblMetazoa"/>
        </authorList>
    </citation>
    <scope>IDENTIFICATION</scope>
    <source>
        <strain evidence="2">TTRI</strain>
    </source>
</reference>
<accession>A0A1A9VAI1</accession>
<feature type="transmembrane region" description="Helical" evidence="1">
    <location>
        <begin position="26"/>
        <end position="56"/>
    </location>
</feature>
<proteinExistence type="predicted"/>
<keyword evidence="1" id="KW-1133">Transmembrane helix</keyword>
<sequence length="101" mass="10827">MSFYFNAFMKHHHVCTPMNKNAIYDYFSLFCVCVLSVDFPLAVLGGGCCFPAATAAAAAAAANSDVEEEEEEGTKLTLILIGCTTGMVANTLIPLKTIKIK</sequence>
<dbReference type="VEuPathDB" id="VectorBase:GAUT031022"/>
<name>A0A1A9VAI1_GLOAU</name>
<protein>
    <submittedName>
        <fullName evidence="2">Uncharacterized protein</fullName>
    </submittedName>
</protein>
<organism evidence="2 3">
    <name type="scientific">Glossina austeni</name>
    <name type="common">Savannah tsetse fly</name>
    <dbReference type="NCBI Taxonomy" id="7395"/>
    <lineage>
        <taxon>Eukaryota</taxon>
        <taxon>Metazoa</taxon>
        <taxon>Ecdysozoa</taxon>
        <taxon>Arthropoda</taxon>
        <taxon>Hexapoda</taxon>
        <taxon>Insecta</taxon>
        <taxon>Pterygota</taxon>
        <taxon>Neoptera</taxon>
        <taxon>Endopterygota</taxon>
        <taxon>Diptera</taxon>
        <taxon>Brachycera</taxon>
        <taxon>Muscomorpha</taxon>
        <taxon>Hippoboscoidea</taxon>
        <taxon>Glossinidae</taxon>
        <taxon>Glossina</taxon>
    </lineage>
</organism>
<keyword evidence="3" id="KW-1185">Reference proteome</keyword>
<dbReference type="AlphaFoldDB" id="A0A1A9VAI1"/>
<evidence type="ECO:0000313" key="2">
    <source>
        <dbReference type="EnsemblMetazoa" id="GAUT031022-PA"/>
    </source>
</evidence>